<dbReference type="InterPro" id="IPR001034">
    <property type="entry name" value="DeoR_HTH"/>
</dbReference>
<accession>A0A1Y5S721</accession>
<dbReference type="EMBL" id="FWFT01000002">
    <property type="protein sequence ID" value="SLN32996.1"/>
    <property type="molecule type" value="Genomic_DNA"/>
</dbReference>
<keyword evidence="3" id="KW-0804">Transcription</keyword>
<dbReference type="InterPro" id="IPR036388">
    <property type="entry name" value="WH-like_DNA-bd_sf"/>
</dbReference>
<proteinExistence type="predicted"/>
<dbReference type="SUPFAM" id="SSF46785">
    <property type="entry name" value="Winged helix' DNA-binding domain"/>
    <property type="match status" value="1"/>
</dbReference>
<dbReference type="Gene3D" id="3.40.50.1360">
    <property type="match status" value="1"/>
</dbReference>
<dbReference type="InterPro" id="IPR014036">
    <property type="entry name" value="DeoR-like_C"/>
</dbReference>
<dbReference type="PROSITE" id="PS51000">
    <property type="entry name" value="HTH_DEOR_2"/>
    <property type="match status" value="1"/>
</dbReference>
<dbReference type="SMART" id="SM00420">
    <property type="entry name" value="HTH_DEOR"/>
    <property type="match status" value="1"/>
</dbReference>
<dbReference type="InterPro" id="IPR037171">
    <property type="entry name" value="NagB/RpiA_transferase-like"/>
</dbReference>
<sequence length="248" mass="26598">MNFRHTKILERARSQGKVTVEGLAAEFDVTLQTIRRDLTDLAEQGRLERVHGGAVLPSGQRNIRYEDRRRLNEAAKARIGLACANEVSNGASIFIGIGTTCEAVARALVHHEGLRVMTNNLNAVPILSANSANSVLVTGGTLRAADAGLVGAQTAQSVRQFKFDLAIIGCSGLDRRGDLFDYDLDEVVVSQTVIENSAATALVADATKFARKAPARIARMSELSVFVTDTKPPELAHTPPRTIIAGRG</sequence>
<feature type="domain" description="HTH deoR-type" evidence="4">
    <location>
        <begin position="1"/>
        <end position="56"/>
    </location>
</feature>
<dbReference type="SMART" id="SM01134">
    <property type="entry name" value="DeoRC"/>
    <property type="match status" value="1"/>
</dbReference>
<dbReference type="Gene3D" id="1.10.10.10">
    <property type="entry name" value="Winged helix-like DNA-binding domain superfamily/Winged helix DNA-binding domain"/>
    <property type="match status" value="1"/>
</dbReference>
<keyword evidence="2" id="KW-0805">Transcription regulation</keyword>
<dbReference type="InterPro" id="IPR050313">
    <property type="entry name" value="Carb_Metab_HTH_regulators"/>
</dbReference>
<dbReference type="PANTHER" id="PTHR30363">
    <property type="entry name" value="HTH-TYPE TRANSCRIPTIONAL REGULATOR SRLR-RELATED"/>
    <property type="match status" value="1"/>
</dbReference>
<dbReference type="PANTHER" id="PTHR30363:SF4">
    <property type="entry name" value="GLYCEROL-3-PHOSPHATE REGULON REPRESSOR"/>
    <property type="match status" value="1"/>
</dbReference>
<dbReference type="Pfam" id="PF00455">
    <property type="entry name" value="DeoRC"/>
    <property type="match status" value="1"/>
</dbReference>
<dbReference type="Proteomes" id="UP000193623">
    <property type="component" value="Unassembled WGS sequence"/>
</dbReference>
<dbReference type="AlphaFoldDB" id="A0A1Y5S721"/>
<name>A0A1Y5S721_9RHOB</name>
<evidence type="ECO:0000313" key="5">
    <source>
        <dbReference type="EMBL" id="SLN32996.1"/>
    </source>
</evidence>
<dbReference type="RefSeq" id="WP_085863995.1">
    <property type="nucleotide sequence ID" value="NZ_FWFT01000002.1"/>
</dbReference>
<keyword evidence="6" id="KW-1185">Reference proteome</keyword>
<evidence type="ECO:0000259" key="4">
    <source>
        <dbReference type="PROSITE" id="PS51000"/>
    </source>
</evidence>
<evidence type="ECO:0000256" key="1">
    <source>
        <dbReference type="ARBA" id="ARBA00022491"/>
    </source>
</evidence>
<evidence type="ECO:0000256" key="3">
    <source>
        <dbReference type="ARBA" id="ARBA00023163"/>
    </source>
</evidence>
<dbReference type="PRINTS" id="PR00037">
    <property type="entry name" value="HTHLACR"/>
</dbReference>
<organism evidence="5 6">
    <name type="scientific">Pseudooctadecabacter jejudonensis</name>
    <dbReference type="NCBI Taxonomy" id="1391910"/>
    <lineage>
        <taxon>Bacteria</taxon>
        <taxon>Pseudomonadati</taxon>
        <taxon>Pseudomonadota</taxon>
        <taxon>Alphaproteobacteria</taxon>
        <taxon>Rhodobacterales</taxon>
        <taxon>Paracoccaceae</taxon>
        <taxon>Pseudooctadecabacter</taxon>
    </lineage>
</organism>
<dbReference type="InterPro" id="IPR036390">
    <property type="entry name" value="WH_DNA-bd_sf"/>
</dbReference>
<gene>
    <name evidence="5" type="primary">glpR</name>
    <name evidence="5" type="ORF">PSJ8397_01568</name>
</gene>
<protein>
    <submittedName>
        <fullName evidence="5">Glycerol-3-phosphate regulon repressor</fullName>
    </submittedName>
</protein>
<dbReference type="Pfam" id="PF08220">
    <property type="entry name" value="HTH_DeoR"/>
    <property type="match status" value="1"/>
</dbReference>
<dbReference type="OrthoDB" id="9814815at2"/>
<evidence type="ECO:0000313" key="6">
    <source>
        <dbReference type="Proteomes" id="UP000193623"/>
    </source>
</evidence>
<keyword evidence="1" id="KW-0678">Repressor</keyword>
<reference evidence="5 6" key="1">
    <citation type="submission" date="2017-03" db="EMBL/GenBank/DDBJ databases">
        <authorList>
            <person name="Afonso C.L."/>
            <person name="Miller P.J."/>
            <person name="Scott M.A."/>
            <person name="Spackman E."/>
            <person name="Goraichik I."/>
            <person name="Dimitrov K.M."/>
            <person name="Suarez D.L."/>
            <person name="Swayne D.E."/>
        </authorList>
    </citation>
    <scope>NUCLEOTIDE SEQUENCE [LARGE SCALE GENOMIC DNA]</scope>
    <source>
        <strain evidence="5 6">CECT 8397</strain>
    </source>
</reference>
<evidence type="ECO:0000256" key="2">
    <source>
        <dbReference type="ARBA" id="ARBA00023015"/>
    </source>
</evidence>
<dbReference type="GO" id="GO:0003700">
    <property type="term" value="F:DNA-binding transcription factor activity"/>
    <property type="evidence" value="ECO:0007669"/>
    <property type="project" value="InterPro"/>
</dbReference>
<dbReference type="SUPFAM" id="SSF100950">
    <property type="entry name" value="NagB/RpiA/CoA transferase-like"/>
    <property type="match status" value="1"/>
</dbReference>